<comment type="subcellular location">
    <subcellularLocation>
        <location evidence="1">Membrane</location>
        <topology evidence="1">Multi-pass membrane protein</topology>
    </subcellularLocation>
</comment>
<keyword evidence="5 8" id="KW-0472">Membrane</keyword>
<dbReference type="InterPro" id="IPR011701">
    <property type="entry name" value="MFS"/>
</dbReference>
<dbReference type="GO" id="GO:0016020">
    <property type="term" value="C:membrane"/>
    <property type="evidence" value="ECO:0007669"/>
    <property type="project" value="UniProtKB-SubCell"/>
</dbReference>
<dbReference type="FunFam" id="1.20.1250.20:FF:000223">
    <property type="entry name" value="Major facilitator superfamily domain-containing protein"/>
    <property type="match status" value="1"/>
</dbReference>
<evidence type="ECO:0000256" key="3">
    <source>
        <dbReference type="ARBA" id="ARBA00022692"/>
    </source>
</evidence>
<feature type="domain" description="Major facilitator superfamily (MFS) profile" evidence="9">
    <location>
        <begin position="382"/>
        <end position="813"/>
    </location>
</feature>
<feature type="transmembrane region" description="Helical" evidence="8">
    <location>
        <begin position="791"/>
        <end position="809"/>
    </location>
</feature>
<evidence type="ECO:0000256" key="4">
    <source>
        <dbReference type="ARBA" id="ARBA00022989"/>
    </source>
</evidence>
<dbReference type="PANTHER" id="PTHR23504">
    <property type="entry name" value="MAJOR FACILITATOR SUPERFAMILY DOMAIN-CONTAINING PROTEIN 10"/>
    <property type="match status" value="1"/>
</dbReference>
<dbReference type="PANTHER" id="PTHR23504:SF31">
    <property type="entry name" value="MAJOR FACILITATOR SUPERFAMILY DOMAIN-CONTAINING PROTEIN 10"/>
    <property type="match status" value="1"/>
</dbReference>
<evidence type="ECO:0000256" key="1">
    <source>
        <dbReference type="ARBA" id="ARBA00004141"/>
    </source>
</evidence>
<evidence type="ECO:0000259" key="9">
    <source>
        <dbReference type="PROSITE" id="PS50850"/>
    </source>
</evidence>
<feature type="transmembrane region" description="Helical" evidence="8">
    <location>
        <begin position="353"/>
        <end position="373"/>
    </location>
</feature>
<feature type="transmembrane region" description="Helical" evidence="8">
    <location>
        <begin position="538"/>
        <end position="558"/>
    </location>
</feature>
<reference evidence="10" key="1">
    <citation type="submission" date="2022-11" db="EMBL/GenBank/DDBJ databases">
        <authorList>
            <person name="Petersen C."/>
        </authorList>
    </citation>
    <scope>NUCLEOTIDE SEQUENCE</scope>
    <source>
        <strain evidence="10">IBT 21917</strain>
    </source>
</reference>
<feature type="compositionally biased region" description="Polar residues" evidence="7">
    <location>
        <begin position="618"/>
        <end position="630"/>
    </location>
</feature>
<keyword evidence="6" id="KW-0175">Coiled coil</keyword>
<feature type="transmembrane region" description="Helical" evidence="8">
    <location>
        <begin position="725"/>
        <end position="747"/>
    </location>
</feature>
<feature type="region of interest" description="Disordered" evidence="7">
    <location>
        <begin position="1"/>
        <end position="38"/>
    </location>
</feature>
<name>A0A9W9I9Q0_9EURO</name>
<feature type="region of interest" description="Disordered" evidence="7">
    <location>
        <begin position="606"/>
        <end position="630"/>
    </location>
</feature>
<feature type="transmembrane region" description="Helical" evidence="8">
    <location>
        <begin position="668"/>
        <end position="688"/>
    </location>
</feature>
<dbReference type="OrthoDB" id="196650at2759"/>
<evidence type="ECO:0000256" key="6">
    <source>
        <dbReference type="SAM" id="Coils"/>
    </source>
</evidence>
<feature type="compositionally biased region" description="Polar residues" evidence="7">
    <location>
        <begin position="265"/>
        <end position="292"/>
    </location>
</feature>
<dbReference type="AlphaFoldDB" id="A0A9W9I9Q0"/>
<dbReference type="SUPFAM" id="SSF103473">
    <property type="entry name" value="MFS general substrate transporter"/>
    <property type="match status" value="1"/>
</dbReference>
<evidence type="ECO:0000256" key="8">
    <source>
        <dbReference type="SAM" id="Phobius"/>
    </source>
</evidence>
<evidence type="ECO:0000256" key="2">
    <source>
        <dbReference type="ARBA" id="ARBA00022448"/>
    </source>
</evidence>
<feature type="coiled-coil region" evidence="6">
    <location>
        <begin position="91"/>
        <end position="132"/>
    </location>
</feature>
<feature type="transmembrane region" description="Helical" evidence="8">
    <location>
        <begin position="385"/>
        <end position="411"/>
    </location>
</feature>
<evidence type="ECO:0000313" key="11">
    <source>
        <dbReference type="Proteomes" id="UP001146351"/>
    </source>
</evidence>
<feature type="transmembrane region" description="Helical" evidence="8">
    <location>
        <begin position="641"/>
        <end position="662"/>
    </location>
</feature>
<feature type="region of interest" description="Disordered" evidence="7">
    <location>
        <begin position="237"/>
        <end position="333"/>
    </location>
</feature>
<evidence type="ECO:0000256" key="5">
    <source>
        <dbReference type="ARBA" id="ARBA00023136"/>
    </source>
</evidence>
<feature type="transmembrane region" description="Helical" evidence="8">
    <location>
        <begin position="700"/>
        <end position="719"/>
    </location>
</feature>
<protein>
    <recommendedName>
        <fullName evidence="9">Major facilitator superfamily (MFS) profile domain-containing protein</fullName>
    </recommendedName>
</protein>
<dbReference type="Pfam" id="PF07690">
    <property type="entry name" value="MFS_1"/>
    <property type="match status" value="1"/>
</dbReference>
<dbReference type="Proteomes" id="UP001146351">
    <property type="component" value="Unassembled WGS sequence"/>
</dbReference>
<keyword evidence="2" id="KW-0813">Transport</keyword>
<dbReference type="GO" id="GO:0022857">
    <property type="term" value="F:transmembrane transporter activity"/>
    <property type="evidence" value="ECO:0007669"/>
    <property type="project" value="InterPro"/>
</dbReference>
<dbReference type="InterPro" id="IPR036259">
    <property type="entry name" value="MFS_trans_sf"/>
</dbReference>
<evidence type="ECO:0000313" key="10">
    <source>
        <dbReference type="EMBL" id="KAJ5171754.1"/>
    </source>
</evidence>
<dbReference type="EMBL" id="JAPQKO010000003">
    <property type="protein sequence ID" value="KAJ5171754.1"/>
    <property type="molecule type" value="Genomic_DNA"/>
</dbReference>
<dbReference type="PROSITE" id="PS50850">
    <property type="entry name" value="MFS"/>
    <property type="match status" value="1"/>
</dbReference>
<dbReference type="Pfam" id="PF26434">
    <property type="entry name" value="YAG7_C"/>
    <property type="match status" value="1"/>
</dbReference>
<proteinExistence type="predicted"/>
<dbReference type="InterPro" id="IPR020846">
    <property type="entry name" value="MFS_dom"/>
</dbReference>
<keyword evidence="11" id="KW-1185">Reference proteome</keyword>
<feature type="transmembrane region" description="Helical" evidence="8">
    <location>
        <begin position="768"/>
        <end position="785"/>
    </location>
</feature>
<dbReference type="InterPro" id="IPR058602">
    <property type="entry name" value="YAG7_dimerisation_dom"/>
</dbReference>
<feature type="transmembrane region" description="Helical" evidence="8">
    <location>
        <begin position="504"/>
        <end position="526"/>
    </location>
</feature>
<comment type="caution">
    <text evidence="10">The sequence shown here is derived from an EMBL/GenBank/DDBJ whole genome shotgun (WGS) entry which is preliminary data.</text>
</comment>
<keyword evidence="3 8" id="KW-0812">Transmembrane</keyword>
<feature type="transmembrane region" description="Helical" evidence="8">
    <location>
        <begin position="480"/>
        <end position="498"/>
    </location>
</feature>
<feature type="transmembrane region" description="Helical" evidence="8">
    <location>
        <begin position="570"/>
        <end position="590"/>
    </location>
</feature>
<dbReference type="Gene3D" id="1.20.1250.20">
    <property type="entry name" value="MFS general substrate transporter like domains"/>
    <property type="match status" value="1"/>
</dbReference>
<accession>A0A9W9I9Q0</accession>
<evidence type="ECO:0000256" key="7">
    <source>
        <dbReference type="SAM" id="MobiDB-lite"/>
    </source>
</evidence>
<sequence>MAPASANPKSQDKKHASRASSTSKIEDAPDANGNEHAFMKELHKSLRNAVKKLNATAKIDTILAENQGKSLDDLVEEKKINADQKAQALKKPALQAQIAQIEEQIANYKEIAAQYEERLASEKAALAKAHQAELDAVRGNVVADATASSTKALREQLLSVTKFLCAAANLRRDGDAESAESRAFEGVLFQVYAGNQDAVASLLKLIEGADDKVVGVEGEALEFTYGDVKQASNKFAPVDETPQATTETVPASDPTVANAGLTELGDTSVSSVPAGQTSGETSQLAPPSQTLVSDAANPVAETSYETKAPDAWTEVPRDPAETETGLEATPANVDADESPGSHFVLHHIICLELALSLLLFLLFLLLPGASYIMTVAGARKQVLKVLMISLLLDLISFTFILPLFPSLLAFYRAQDPAPNSLLNRIFHYLNAYKNAFARPIDSRYDIVLLGGALGSLFSLLQAFAAPVIGHLSDRHGRRRALLTAMIGNICSVALWVSATDFRTFLASRVVGGLSEANVQMANAIVADVTDHAHRGASMALVGACFSIAFTFGPMLGAALSSVEIVAANPFITAALVSLALILLETLYLWACLPETHPRLITLQTETTGSAEKTPDAVQPQSKDVSPRPHTNQPATLNALHFLFLLPFSGLEFSLPFVTATLYEGHSTASPAALNGRLLSLMGLIASLLQGTLVRRLPPLLTVRAGVVSCALSFFFLARVSSITELYIAGALLAVTSATVVTGLNSLGSFEAREADRGAVLGRLRGWGQAGRAAGPILFCSLFWWAGREAAYAVGGVAMSVVAVGVFGFLKSPAAHAKTD</sequence>
<feature type="transmembrane region" description="Helical" evidence="8">
    <location>
        <begin position="446"/>
        <end position="468"/>
    </location>
</feature>
<reference evidence="10" key="2">
    <citation type="journal article" date="2023" name="IMA Fungus">
        <title>Comparative genomic study of the Penicillium genus elucidates a diverse pangenome and 15 lateral gene transfer events.</title>
        <authorList>
            <person name="Petersen C."/>
            <person name="Sorensen T."/>
            <person name="Nielsen M.R."/>
            <person name="Sondergaard T.E."/>
            <person name="Sorensen J.L."/>
            <person name="Fitzpatrick D.A."/>
            <person name="Frisvad J.C."/>
            <person name="Nielsen K.L."/>
        </authorList>
    </citation>
    <scope>NUCLEOTIDE SEQUENCE</scope>
    <source>
        <strain evidence="10">IBT 21917</strain>
    </source>
</reference>
<gene>
    <name evidence="10" type="ORF">N7492_004347</name>
</gene>
<organism evidence="10 11">
    <name type="scientific">Penicillium capsulatum</name>
    <dbReference type="NCBI Taxonomy" id="69766"/>
    <lineage>
        <taxon>Eukaryota</taxon>
        <taxon>Fungi</taxon>
        <taxon>Dikarya</taxon>
        <taxon>Ascomycota</taxon>
        <taxon>Pezizomycotina</taxon>
        <taxon>Eurotiomycetes</taxon>
        <taxon>Eurotiomycetidae</taxon>
        <taxon>Eurotiales</taxon>
        <taxon>Aspergillaceae</taxon>
        <taxon>Penicillium</taxon>
    </lineage>
</organism>
<keyword evidence="4 8" id="KW-1133">Transmembrane helix</keyword>